<dbReference type="SMART" id="SM00220">
    <property type="entry name" value="S_TKc"/>
    <property type="match status" value="1"/>
</dbReference>
<dbReference type="InterPro" id="IPR000719">
    <property type="entry name" value="Prot_kinase_dom"/>
</dbReference>
<dbReference type="OrthoDB" id="6111975at2"/>
<dbReference type="Gene3D" id="1.10.510.10">
    <property type="entry name" value="Transferase(Phosphotransferase) domain 1"/>
    <property type="match status" value="1"/>
</dbReference>
<keyword evidence="2 5" id="KW-0547">Nucleotide-binding</keyword>
<evidence type="ECO:0000256" key="4">
    <source>
        <dbReference type="ARBA" id="ARBA00022840"/>
    </source>
</evidence>
<keyword evidence="1 8" id="KW-0808">Transferase</keyword>
<evidence type="ECO:0000256" key="3">
    <source>
        <dbReference type="ARBA" id="ARBA00022777"/>
    </source>
</evidence>
<keyword evidence="4 5" id="KW-0067">ATP-binding</keyword>
<evidence type="ECO:0000256" key="5">
    <source>
        <dbReference type="PROSITE-ProRule" id="PRU10141"/>
    </source>
</evidence>
<dbReference type="KEGG" id="snep:Enr13x_77290"/>
<dbReference type="PROSITE" id="PS00108">
    <property type="entry name" value="PROTEIN_KINASE_ST"/>
    <property type="match status" value="1"/>
</dbReference>
<sequence>MSPDEFEDAQQVFLKAVQLPNAEREDFVRQHCRSERVRDEALSLLKYHGDETLLPDTATSLERRPRNLDDTVQVAGGPVAGGRVLSSPEPADEPIKKSPQVIGRVDAERSSALSERFAQSTNQLLRNRLIAATYVLSGMLVFVTVMAAALGELHWVRLGVRGITLCSLGVCCWYLKTRFDCSRRMLRGLELVIIATPLVELALIQWFESTDMLTQGNAIQIEEFRAIAFTAASIYIAVYGMFIPSNWRRTAVVTGLIALLPTAISVMHQIVYTYPPDVQWMNFLNPTLILAMAFTATVGSGIVHRVRREAESAKFYGQYQLIEEIGHGAMGVVYLGKHQMLKRPAAIKLIRGEAAGSPDAINQFEKEVQATATLSHWNTVQIYDYGITESNDFFCVMEYLKGVTLQQRLKRHQTLDLKSSLDIVIQLCNGLEEAHHKGLVHRDIKPANIFLAEVGGFPDVVKLLDFGLVVTRAETEGDHAAVVGGTPAYMSPEQIRGDSLDGRSDIYAIGCVLMECLTGDAPFQAFQVSQLVADHLFRTPDLTPLAQIDFALPKLLEKCLAKKAEDRFADVAQLRDACRQWG</sequence>
<keyword evidence="6" id="KW-0472">Membrane</keyword>
<dbReference type="Proteomes" id="UP000319004">
    <property type="component" value="Chromosome"/>
</dbReference>
<dbReference type="PANTHER" id="PTHR43289:SF6">
    <property type="entry name" value="SERINE_THREONINE-PROTEIN KINASE NEKL-3"/>
    <property type="match status" value="1"/>
</dbReference>
<dbReference type="Pfam" id="PF00069">
    <property type="entry name" value="Pkinase"/>
    <property type="match status" value="1"/>
</dbReference>
<keyword evidence="6" id="KW-0812">Transmembrane</keyword>
<accession>A0A518I441</accession>
<dbReference type="Gene3D" id="3.30.200.20">
    <property type="entry name" value="Phosphorylase Kinase, domain 1"/>
    <property type="match status" value="1"/>
</dbReference>
<dbReference type="EC" id="2.7.11.1" evidence="8"/>
<reference evidence="8 9" key="1">
    <citation type="submission" date="2019-03" db="EMBL/GenBank/DDBJ databases">
        <title>Deep-cultivation of Planctomycetes and their phenomic and genomic characterization uncovers novel biology.</title>
        <authorList>
            <person name="Wiegand S."/>
            <person name="Jogler M."/>
            <person name="Boedeker C."/>
            <person name="Pinto D."/>
            <person name="Vollmers J."/>
            <person name="Rivas-Marin E."/>
            <person name="Kohn T."/>
            <person name="Peeters S.H."/>
            <person name="Heuer A."/>
            <person name="Rast P."/>
            <person name="Oberbeckmann S."/>
            <person name="Bunk B."/>
            <person name="Jeske O."/>
            <person name="Meyerdierks A."/>
            <person name="Storesund J.E."/>
            <person name="Kallscheuer N."/>
            <person name="Luecker S."/>
            <person name="Lage O.M."/>
            <person name="Pohl T."/>
            <person name="Merkel B.J."/>
            <person name="Hornburger P."/>
            <person name="Mueller R.-W."/>
            <person name="Bruemmer F."/>
            <person name="Labrenz M."/>
            <person name="Spormann A.M."/>
            <person name="Op den Camp H."/>
            <person name="Overmann J."/>
            <person name="Amann R."/>
            <person name="Jetten M.S.M."/>
            <person name="Mascher T."/>
            <person name="Medema M.H."/>
            <person name="Devos D.P."/>
            <person name="Kaster A.-K."/>
            <person name="Ovreas L."/>
            <person name="Rohde M."/>
            <person name="Galperin M.Y."/>
            <person name="Jogler C."/>
        </authorList>
    </citation>
    <scope>NUCLEOTIDE SEQUENCE [LARGE SCALE GENOMIC DNA]</scope>
    <source>
        <strain evidence="8 9">Enr13</strain>
    </source>
</reference>
<dbReference type="GO" id="GO:0004674">
    <property type="term" value="F:protein serine/threonine kinase activity"/>
    <property type="evidence" value="ECO:0007669"/>
    <property type="project" value="UniProtKB-EC"/>
</dbReference>
<feature type="domain" description="Protein kinase" evidence="7">
    <location>
        <begin position="319"/>
        <end position="582"/>
    </location>
</feature>
<feature type="transmembrane region" description="Helical" evidence="6">
    <location>
        <begin position="155"/>
        <end position="175"/>
    </location>
</feature>
<evidence type="ECO:0000256" key="1">
    <source>
        <dbReference type="ARBA" id="ARBA00022679"/>
    </source>
</evidence>
<evidence type="ECO:0000256" key="2">
    <source>
        <dbReference type="ARBA" id="ARBA00022741"/>
    </source>
</evidence>
<dbReference type="EMBL" id="CP037423">
    <property type="protein sequence ID" value="QDV47817.1"/>
    <property type="molecule type" value="Genomic_DNA"/>
</dbReference>
<name>A0A518I441_9BACT</name>
<dbReference type="PROSITE" id="PS00107">
    <property type="entry name" value="PROTEIN_KINASE_ATP"/>
    <property type="match status" value="1"/>
</dbReference>
<dbReference type="AlphaFoldDB" id="A0A518I441"/>
<feature type="binding site" evidence="5">
    <location>
        <position position="348"/>
    </location>
    <ligand>
        <name>ATP</name>
        <dbReference type="ChEBI" id="CHEBI:30616"/>
    </ligand>
</feature>
<keyword evidence="6" id="KW-1133">Transmembrane helix</keyword>
<gene>
    <name evidence="8" type="primary">pkn1_7</name>
    <name evidence="8" type="ORF">Enr13x_77290</name>
</gene>
<organism evidence="8 9">
    <name type="scientific">Stieleria neptunia</name>
    <dbReference type="NCBI Taxonomy" id="2527979"/>
    <lineage>
        <taxon>Bacteria</taxon>
        <taxon>Pseudomonadati</taxon>
        <taxon>Planctomycetota</taxon>
        <taxon>Planctomycetia</taxon>
        <taxon>Pirellulales</taxon>
        <taxon>Pirellulaceae</taxon>
        <taxon>Stieleria</taxon>
    </lineage>
</organism>
<dbReference type="InterPro" id="IPR008271">
    <property type="entry name" value="Ser/Thr_kinase_AS"/>
</dbReference>
<feature type="transmembrane region" description="Helical" evidence="6">
    <location>
        <begin position="187"/>
        <end position="206"/>
    </location>
</feature>
<evidence type="ECO:0000256" key="6">
    <source>
        <dbReference type="SAM" id="Phobius"/>
    </source>
</evidence>
<protein>
    <submittedName>
        <fullName evidence="8">Serine/threonine-protein kinase Pkn1</fullName>
        <ecNumber evidence="8">2.7.11.1</ecNumber>
    </submittedName>
</protein>
<evidence type="ECO:0000313" key="9">
    <source>
        <dbReference type="Proteomes" id="UP000319004"/>
    </source>
</evidence>
<feature type="transmembrane region" description="Helical" evidence="6">
    <location>
        <begin position="226"/>
        <end position="243"/>
    </location>
</feature>
<dbReference type="InterPro" id="IPR017441">
    <property type="entry name" value="Protein_kinase_ATP_BS"/>
</dbReference>
<dbReference type="PROSITE" id="PS50011">
    <property type="entry name" value="PROTEIN_KINASE_DOM"/>
    <property type="match status" value="1"/>
</dbReference>
<dbReference type="PANTHER" id="PTHR43289">
    <property type="entry name" value="MITOGEN-ACTIVATED PROTEIN KINASE KINASE KINASE 20-RELATED"/>
    <property type="match status" value="1"/>
</dbReference>
<dbReference type="RefSeq" id="WP_145391880.1">
    <property type="nucleotide sequence ID" value="NZ_CP037423.1"/>
</dbReference>
<dbReference type="SUPFAM" id="SSF56112">
    <property type="entry name" value="Protein kinase-like (PK-like)"/>
    <property type="match status" value="1"/>
</dbReference>
<dbReference type="GO" id="GO:0005524">
    <property type="term" value="F:ATP binding"/>
    <property type="evidence" value="ECO:0007669"/>
    <property type="project" value="UniProtKB-UniRule"/>
</dbReference>
<feature type="transmembrane region" description="Helical" evidence="6">
    <location>
        <begin position="129"/>
        <end position="149"/>
    </location>
</feature>
<dbReference type="InterPro" id="IPR011009">
    <property type="entry name" value="Kinase-like_dom_sf"/>
</dbReference>
<evidence type="ECO:0000313" key="8">
    <source>
        <dbReference type="EMBL" id="QDV47817.1"/>
    </source>
</evidence>
<feature type="transmembrane region" description="Helical" evidence="6">
    <location>
        <begin position="283"/>
        <end position="303"/>
    </location>
</feature>
<proteinExistence type="predicted"/>
<keyword evidence="3 8" id="KW-0418">Kinase</keyword>
<feature type="transmembrane region" description="Helical" evidence="6">
    <location>
        <begin position="250"/>
        <end position="271"/>
    </location>
</feature>
<evidence type="ECO:0000259" key="7">
    <source>
        <dbReference type="PROSITE" id="PS50011"/>
    </source>
</evidence>
<dbReference type="CDD" id="cd14014">
    <property type="entry name" value="STKc_PknB_like"/>
    <property type="match status" value="1"/>
</dbReference>
<keyword evidence="9" id="KW-1185">Reference proteome</keyword>